<dbReference type="OrthoDB" id="9784339at2"/>
<dbReference type="FunCoup" id="W0RHJ6">
    <property type="interactions" value="176"/>
</dbReference>
<keyword evidence="4" id="KW-1185">Reference proteome</keyword>
<reference evidence="3 4" key="1">
    <citation type="journal article" date="2014" name="Genome Announc.">
        <title>Genome Sequence and Methylome of Soil Bacterium Gemmatirosa kalamazoonensis KBS708T, a Member of the Rarely Cultivated Gemmatimonadetes Phylum.</title>
        <authorList>
            <person name="Debruyn J.M."/>
            <person name="Radosevich M."/>
            <person name="Wommack K.E."/>
            <person name="Polson S.W."/>
            <person name="Hauser L.J."/>
            <person name="Fawaz M.N."/>
            <person name="Korlach J."/>
            <person name="Tsai Y.C."/>
        </authorList>
    </citation>
    <scope>NUCLEOTIDE SEQUENCE [LARGE SCALE GENOMIC DNA]</scope>
    <source>
        <strain evidence="3 4">KBS708</strain>
    </source>
</reference>
<sequence length="164" mass="17286">MTNAPPPFRVLVLCTGNSARSQIAEALLAVRGAGRVAAASAGSRPAARVNPYAVEVLRDHGIAWEGRTPKSIDDVAEERFDLVITVCDNARDACPHFPGATAQVHWGLPDPAEAVGALAARRAFRETYDALAARVDALLALPLEHLEPAALRERAQAVHSAPGA</sequence>
<dbReference type="Pfam" id="PF01451">
    <property type="entry name" value="LMWPc"/>
    <property type="match status" value="1"/>
</dbReference>
<proteinExistence type="predicted"/>
<dbReference type="PANTHER" id="PTHR43428">
    <property type="entry name" value="ARSENATE REDUCTASE"/>
    <property type="match status" value="1"/>
</dbReference>
<dbReference type="RefSeq" id="WP_104023092.1">
    <property type="nucleotide sequence ID" value="NZ_CP007128.1"/>
</dbReference>
<dbReference type="SUPFAM" id="SSF52788">
    <property type="entry name" value="Phosphotyrosine protein phosphatases I"/>
    <property type="match status" value="1"/>
</dbReference>
<evidence type="ECO:0000256" key="1">
    <source>
        <dbReference type="ARBA" id="ARBA00022849"/>
    </source>
</evidence>
<gene>
    <name evidence="3" type="ORF">J421_2258</name>
</gene>
<dbReference type="Gene3D" id="3.40.50.2300">
    <property type="match status" value="1"/>
</dbReference>
<evidence type="ECO:0000313" key="4">
    <source>
        <dbReference type="Proteomes" id="UP000019151"/>
    </source>
</evidence>
<dbReference type="CDD" id="cd16345">
    <property type="entry name" value="LMWP_ArsC"/>
    <property type="match status" value="1"/>
</dbReference>
<protein>
    <submittedName>
        <fullName evidence="3">Phosphotyrosine protein phosphatase I superfamily</fullName>
    </submittedName>
</protein>
<feature type="domain" description="Phosphotyrosine protein phosphatase I" evidence="2">
    <location>
        <begin position="8"/>
        <end position="141"/>
    </location>
</feature>
<dbReference type="Proteomes" id="UP000019151">
    <property type="component" value="Chromosome"/>
</dbReference>
<dbReference type="SMART" id="SM00226">
    <property type="entry name" value="LMWPc"/>
    <property type="match status" value="1"/>
</dbReference>
<organism evidence="3 4">
    <name type="scientific">Gemmatirosa kalamazoonensis</name>
    <dbReference type="NCBI Taxonomy" id="861299"/>
    <lineage>
        <taxon>Bacteria</taxon>
        <taxon>Pseudomonadati</taxon>
        <taxon>Gemmatimonadota</taxon>
        <taxon>Gemmatimonadia</taxon>
        <taxon>Gemmatimonadales</taxon>
        <taxon>Gemmatimonadaceae</taxon>
        <taxon>Gemmatirosa</taxon>
    </lineage>
</organism>
<dbReference type="PANTHER" id="PTHR43428:SF1">
    <property type="entry name" value="ARSENATE REDUCTASE"/>
    <property type="match status" value="1"/>
</dbReference>
<evidence type="ECO:0000313" key="3">
    <source>
        <dbReference type="EMBL" id="AHG89795.1"/>
    </source>
</evidence>
<dbReference type="EMBL" id="CP007128">
    <property type="protein sequence ID" value="AHG89795.1"/>
    <property type="molecule type" value="Genomic_DNA"/>
</dbReference>
<dbReference type="InParanoid" id="W0RHJ6"/>
<dbReference type="GO" id="GO:0046685">
    <property type="term" value="P:response to arsenic-containing substance"/>
    <property type="evidence" value="ECO:0007669"/>
    <property type="project" value="UniProtKB-KW"/>
</dbReference>
<dbReference type="HOGENOM" id="CLU_071415_3_0_0"/>
<dbReference type="PATRIC" id="fig|861299.3.peg.2297"/>
<dbReference type="STRING" id="861299.J421_2258"/>
<dbReference type="AlphaFoldDB" id="W0RHJ6"/>
<dbReference type="eggNOG" id="COG0394">
    <property type="taxonomic scope" value="Bacteria"/>
</dbReference>
<accession>W0RHJ6</accession>
<keyword evidence="1" id="KW-0059">Arsenical resistance</keyword>
<name>W0RHJ6_9BACT</name>
<dbReference type="KEGG" id="gba:J421_2258"/>
<evidence type="ECO:0000259" key="2">
    <source>
        <dbReference type="SMART" id="SM00226"/>
    </source>
</evidence>
<dbReference type="InterPro" id="IPR023485">
    <property type="entry name" value="Ptyr_pPase"/>
</dbReference>
<dbReference type="InterPro" id="IPR036196">
    <property type="entry name" value="Ptyr_pPase_sf"/>
</dbReference>